<comment type="similarity">
    <text evidence="3 12">Belongs to the methylenetetrahydrofolate reductase family.</text>
</comment>
<dbReference type="Gene3D" id="3.20.20.220">
    <property type="match status" value="1"/>
</dbReference>
<evidence type="ECO:0000256" key="10">
    <source>
        <dbReference type="ARBA" id="ARBA00034478"/>
    </source>
</evidence>
<gene>
    <name evidence="13" type="primary">metF</name>
    <name evidence="13" type="ORF">DIZ79_01525</name>
</gene>
<comment type="catalytic activity">
    <reaction evidence="11">
        <text>(6S)-5-methyl-5,6,7,8-tetrahydrofolate + NAD(+) = (6R)-5,10-methylene-5,6,7,8-tetrahydrofolate + NADH + H(+)</text>
        <dbReference type="Rhea" id="RHEA:19821"/>
        <dbReference type="ChEBI" id="CHEBI:15378"/>
        <dbReference type="ChEBI" id="CHEBI:15636"/>
        <dbReference type="ChEBI" id="CHEBI:18608"/>
        <dbReference type="ChEBI" id="CHEBI:57540"/>
        <dbReference type="ChEBI" id="CHEBI:57945"/>
        <dbReference type="EC" id="1.5.1.54"/>
    </reaction>
    <physiologicalReaction direction="right-to-left" evidence="11">
        <dbReference type="Rhea" id="RHEA:19823"/>
    </physiologicalReaction>
</comment>
<evidence type="ECO:0000256" key="8">
    <source>
        <dbReference type="ARBA" id="ARBA00023027"/>
    </source>
</evidence>
<dbReference type="SUPFAM" id="SSF51730">
    <property type="entry name" value="FAD-linked oxidoreductase"/>
    <property type="match status" value="1"/>
</dbReference>
<dbReference type="InterPro" id="IPR029041">
    <property type="entry name" value="FAD-linked_oxidoreductase-like"/>
</dbReference>
<organism evidence="13 14">
    <name type="scientific">endosymbiont of Lamellibrachia luymesi</name>
    <dbReference type="NCBI Taxonomy" id="2200907"/>
    <lineage>
        <taxon>Bacteria</taxon>
        <taxon>Pseudomonadati</taxon>
        <taxon>Pseudomonadota</taxon>
        <taxon>Gammaproteobacteria</taxon>
        <taxon>sulfur-oxidizing symbionts</taxon>
    </lineage>
</organism>
<dbReference type="Proteomes" id="UP000255508">
    <property type="component" value="Unassembled WGS sequence"/>
</dbReference>
<protein>
    <recommendedName>
        <fullName evidence="12">Methylenetetrahydrofolate reductase</fullName>
        <ecNumber evidence="12">1.5.1.54</ecNumber>
    </recommendedName>
</protein>
<evidence type="ECO:0000313" key="13">
    <source>
        <dbReference type="EMBL" id="RDH93163.1"/>
    </source>
</evidence>
<evidence type="ECO:0000256" key="9">
    <source>
        <dbReference type="ARBA" id="ARBA00023167"/>
    </source>
</evidence>
<keyword evidence="5 12" id="KW-0285">Flavoprotein</keyword>
<evidence type="ECO:0000256" key="3">
    <source>
        <dbReference type="ARBA" id="ARBA00006743"/>
    </source>
</evidence>
<keyword evidence="7 12" id="KW-0560">Oxidoreductase</keyword>
<evidence type="ECO:0000313" key="14">
    <source>
        <dbReference type="Proteomes" id="UP000255508"/>
    </source>
</evidence>
<keyword evidence="8" id="KW-0520">NAD</keyword>
<evidence type="ECO:0000256" key="5">
    <source>
        <dbReference type="ARBA" id="ARBA00022630"/>
    </source>
</evidence>
<evidence type="ECO:0000256" key="6">
    <source>
        <dbReference type="ARBA" id="ARBA00022827"/>
    </source>
</evidence>
<dbReference type="GO" id="GO:0035999">
    <property type="term" value="P:tetrahydrofolate interconversion"/>
    <property type="evidence" value="ECO:0007669"/>
    <property type="project" value="UniProtKB-UniPathway"/>
</dbReference>
<evidence type="ECO:0000256" key="4">
    <source>
        <dbReference type="ARBA" id="ARBA00022605"/>
    </source>
</evidence>
<keyword evidence="4" id="KW-0028">Amino-acid biosynthesis</keyword>
<sequence>MTTNRSFSFELFPPKTEKGFENLKTAVNQLNALDPEFFSVTYGAGGSTQDRTFASVDWLREQQIETAPHLSCIGSSREEILQILDRYHEQKIRRLVALRGDLPSGAGLGSLGDLNYANELVEMIKERYGDHFHIEVAAYPEFHPQANSAKADLKNFKRKVEAGADGAITQYFYNPDAYFCFVEECSDMGISIPIVPGIMPITNYVQLARFSDACGAEIPRWVRRRLESFGDDLEGIRAFGAEVVTELCRRLLDGGAPGLHFYTMNQAAPTLKIWNNLGL</sequence>
<dbReference type="CDD" id="cd00537">
    <property type="entry name" value="MTHFR"/>
    <property type="match status" value="1"/>
</dbReference>
<comment type="pathway">
    <text evidence="2 12">One-carbon metabolism; tetrahydrofolate interconversion.</text>
</comment>
<dbReference type="AlphaFoldDB" id="A0A370E269"/>
<accession>A0A370E269</accession>
<dbReference type="Pfam" id="PF02219">
    <property type="entry name" value="MTHFR"/>
    <property type="match status" value="1"/>
</dbReference>
<reference evidence="13 14" key="1">
    <citation type="journal article" date="2018" name="ISME J.">
        <title>Endosymbiont genomes yield clues of tubeworm success.</title>
        <authorList>
            <person name="Li Y."/>
            <person name="Liles M.R."/>
            <person name="Halanych K.M."/>
        </authorList>
    </citation>
    <scope>NUCLEOTIDE SEQUENCE [LARGE SCALE GENOMIC DNA]</scope>
    <source>
        <strain evidence="13">A1422</strain>
    </source>
</reference>
<evidence type="ECO:0000256" key="7">
    <source>
        <dbReference type="ARBA" id="ARBA00023002"/>
    </source>
</evidence>
<dbReference type="UniPathway" id="UPA00193"/>
<evidence type="ECO:0000256" key="2">
    <source>
        <dbReference type="ARBA" id="ARBA00004777"/>
    </source>
</evidence>
<dbReference type="NCBIfam" id="TIGR00676">
    <property type="entry name" value="fadh2"/>
    <property type="match status" value="1"/>
</dbReference>
<dbReference type="PANTHER" id="PTHR45754:SF3">
    <property type="entry name" value="METHYLENETETRAHYDROFOLATE REDUCTASE (NADPH)"/>
    <property type="match status" value="1"/>
</dbReference>
<evidence type="ECO:0000256" key="12">
    <source>
        <dbReference type="RuleBase" id="RU003862"/>
    </source>
</evidence>
<dbReference type="GO" id="GO:0071949">
    <property type="term" value="F:FAD binding"/>
    <property type="evidence" value="ECO:0007669"/>
    <property type="project" value="TreeGrafter"/>
</dbReference>
<dbReference type="PANTHER" id="PTHR45754">
    <property type="entry name" value="METHYLENETETRAHYDROFOLATE REDUCTASE"/>
    <property type="match status" value="1"/>
</dbReference>
<dbReference type="GO" id="GO:0005829">
    <property type="term" value="C:cytosol"/>
    <property type="evidence" value="ECO:0007669"/>
    <property type="project" value="InterPro"/>
</dbReference>
<dbReference type="GO" id="GO:0009086">
    <property type="term" value="P:methionine biosynthetic process"/>
    <property type="evidence" value="ECO:0007669"/>
    <property type="project" value="UniProtKB-KW"/>
</dbReference>
<dbReference type="InterPro" id="IPR003171">
    <property type="entry name" value="Mehydrof_redctse-like"/>
</dbReference>
<evidence type="ECO:0000256" key="11">
    <source>
        <dbReference type="ARBA" id="ARBA00048628"/>
    </source>
</evidence>
<evidence type="ECO:0000256" key="1">
    <source>
        <dbReference type="ARBA" id="ARBA00001974"/>
    </source>
</evidence>
<keyword evidence="9" id="KW-0486">Methionine biosynthesis</keyword>
<proteinExistence type="inferred from homology"/>
<comment type="cofactor">
    <cofactor evidence="1 12">
        <name>FAD</name>
        <dbReference type="ChEBI" id="CHEBI:57692"/>
    </cofactor>
</comment>
<dbReference type="EMBL" id="QFXD01000025">
    <property type="protein sequence ID" value="RDH93163.1"/>
    <property type="molecule type" value="Genomic_DNA"/>
</dbReference>
<dbReference type="GO" id="GO:0106312">
    <property type="term" value="F:methylenetetrahydrofolate reductase (NADH) activity"/>
    <property type="evidence" value="ECO:0007669"/>
    <property type="project" value="UniProtKB-EC"/>
</dbReference>
<comment type="pathway">
    <text evidence="10">Amino-acid biosynthesis; L-methionine biosynthesis via de novo pathway.</text>
</comment>
<comment type="caution">
    <text evidence="13">The sequence shown here is derived from an EMBL/GenBank/DDBJ whole genome shotgun (WGS) entry which is preliminary data.</text>
</comment>
<dbReference type="InterPro" id="IPR004620">
    <property type="entry name" value="MTHF_reductase_bac"/>
</dbReference>
<keyword evidence="6 12" id="KW-0274">FAD</keyword>
<name>A0A370E269_9GAMM</name>
<dbReference type="EC" id="1.5.1.54" evidence="12"/>